<dbReference type="Proteomes" id="UP001156905">
    <property type="component" value="Unassembled WGS sequence"/>
</dbReference>
<dbReference type="SUPFAM" id="SSF48435">
    <property type="entry name" value="Bacterial muramidases"/>
    <property type="match status" value="1"/>
</dbReference>
<evidence type="ECO:0000256" key="1">
    <source>
        <dbReference type="ARBA" id="ARBA00007734"/>
    </source>
</evidence>
<feature type="domain" description="Transglycosylase SLT" evidence="6">
    <location>
        <begin position="552"/>
        <end position="658"/>
    </location>
</feature>
<gene>
    <name evidence="7" type="ORF">GCM10007857_48330</name>
</gene>
<evidence type="ECO:0000259" key="6">
    <source>
        <dbReference type="Pfam" id="PF01464"/>
    </source>
</evidence>
<feature type="compositionally biased region" description="Basic residues" evidence="4">
    <location>
        <begin position="27"/>
        <end position="36"/>
    </location>
</feature>
<keyword evidence="3 5" id="KW-0732">Signal</keyword>
<dbReference type="PANTHER" id="PTHR37423:SF2">
    <property type="entry name" value="MEMBRANE-BOUND LYTIC MUREIN TRANSGLYCOSYLASE C"/>
    <property type="match status" value="1"/>
</dbReference>
<proteinExistence type="inferred from homology"/>
<comment type="similarity">
    <text evidence="2">Belongs to the virb1 family.</text>
</comment>
<organism evidence="7 8">
    <name type="scientific">Bradyrhizobium iriomotense</name>
    <dbReference type="NCBI Taxonomy" id="441950"/>
    <lineage>
        <taxon>Bacteria</taxon>
        <taxon>Pseudomonadati</taxon>
        <taxon>Pseudomonadota</taxon>
        <taxon>Alphaproteobacteria</taxon>
        <taxon>Hyphomicrobiales</taxon>
        <taxon>Nitrobacteraceae</taxon>
        <taxon>Bradyrhizobium</taxon>
    </lineage>
</organism>
<protein>
    <submittedName>
        <fullName evidence="7">Lytic transglycosylase</fullName>
    </submittedName>
</protein>
<keyword evidence="8" id="KW-1185">Reference proteome</keyword>
<comment type="similarity">
    <text evidence="1">Belongs to the transglycosylase Slt family.</text>
</comment>
<dbReference type="InterPro" id="IPR008939">
    <property type="entry name" value="Lytic_TGlycosylase_superhlx_U"/>
</dbReference>
<evidence type="ECO:0000256" key="3">
    <source>
        <dbReference type="ARBA" id="ARBA00022729"/>
    </source>
</evidence>
<feature type="chain" id="PRO_5045676599" evidence="5">
    <location>
        <begin position="27"/>
        <end position="731"/>
    </location>
</feature>
<accession>A0ABQ6B2S9</accession>
<comment type="caution">
    <text evidence="7">The sequence shown here is derived from an EMBL/GenBank/DDBJ whole genome shotgun (WGS) entry which is preliminary data.</text>
</comment>
<evidence type="ECO:0000256" key="2">
    <source>
        <dbReference type="ARBA" id="ARBA00009387"/>
    </source>
</evidence>
<dbReference type="Gene3D" id="1.10.530.10">
    <property type="match status" value="1"/>
</dbReference>
<dbReference type="CDD" id="cd13401">
    <property type="entry name" value="Slt70-like"/>
    <property type="match status" value="1"/>
</dbReference>
<evidence type="ECO:0000256" key="4">
    <source>
        <dbReference type="SAM" id="MobiDB-lite"/>
    </source>
</evidence>
<name>A0ABQ6B2S9_9BRAD</name>
<feature type="region of interest" description="Disordered" evidence="4">
    <location>
        <begin position="26"/>
        <end position="85"/>
    </location>
</feature>
<dbReference type="Gene3D" id="1.25.20.10">
    <property type="entry name" value="Bacterial muramidases"/>
    <property type="match status" value="1"/>
</dbReference>
<dbReference type="PANTHER" id="PTHR37423">
    <property type="entry name" value="SOLUBLE LYTIC MUREIN TRANSGLYCOSYLASE-RELATED"/>
    <property type="match status" value="1"/>
</dbReference>
<reference evidence="8" key="1">
    <citation type="journal article" date="2019" name="Int. J. Syst. Evol. Microbiol.">
        <title>The Global Catalogue of Microorganisms (GCM) 10K type strain sequencing project: providing services to taxonomists for standard genome sequencing and annotation.</title>
        <authorList>
            <consortium name="The Broad Institute Genomics Platform"/>
            <consortium name="The Broad Institute Genome Sequencing Center for Infectious Disease"/>
            <person name="Wu L."/>
            <person name="Ma J."/>
        </authorList>
    </citation>
    <scope>NUCLEOTIDE SEQUENCE [LARGE SCALE GENOMIC DNA]</scope>
    <source>
        <strain evidence="8">NBRC 102520</strain>
    </source>
</reference>
<dbReference type="EMBL" id="BSOW01000017">
    <property type="protein sequence ID" value="GLR88121.1"/>
    <property type="molecule type" value="Genomic_DNA"/>
</dbReference>
<dbReference type="InterPro" id="IPR008258">
    <property type="entry name" value="Transglycosylase_SLT_dom_1"/>
</dbReference>
<evidence type="ECO:0000313" key="8">
    <source>
        <dbReference type="Proteomes" id="UP001156905"/>
    </source>
</evidence>
<dbReference type="RefSeq" id="WP_284269301.1">
    <property type="nucleotide sequence ID" value="NZ_BSOW01000017.1"/>
</dbReference>
<sequence>MNQCLRSLACFLTVAALALVSTEAAAKGHHKQSGPKKTHEAKAGKQRSAAAGKHRHSKHADAKRKSKTQDEEPSEKPSRPPLTGDLAALKDAIDLARKAKTDDATAARNRIADPAGQKLAEWFILRHSETTADFNRYVAFIAANPDWPSIASFRRRAEARLWQEKSDATTVHKFTADRPQSAKGKFALARVLLAEGNRDDAARLVRSVWRKEELSERTESDAYEAFRNLLTADDHRARMDKWLGAREYGAARRAAKRLGNDELAIVKACAAVTGKENKAKDYLEDVPADARRDLGYTLCRAQWHLLKDHIDDAAQVILAASADTMALQDTDAWWRERRLLARKLLDQGKFRTAYDVVRTAAVPAMEVYRVDYHFMCGWIALRYLDDPKTALMHFAAIDEGSVNPIALSRGHYWRGRAAEVLGGAADALRSYQAAARYSTAYYGQLARARLGLERIDLRAPSPVLASDAQPSDERVRAADMLYEVGERDVAFSYVADFAGESTDVAALEALGELTGRRNDAHAMLEIGKLALARGLALDHYAFPTIGIPTHKQVAPEIETSVIYSVARTESAFDQRDKSPANAVGLMQVTPEAGRDTAKRFGVTYDWDRMVSDPVYNTQMGAAELSALLSEYRGNQIMTFAGYNAGRGRVRDWVQAHGDPRDPKVDPVDWVERIPLSETRNYVQRVIENVLVYRARFEGAGAVAAKSDQRVVTQEVRAKPAAATPASFTGAD</sequence>
<feature type="signal peptide" evidence="5">
    <location>
        <begin position="1"/>
        <end position="26"/>
    </location>
</feature>
<feature type="compositionally biased region" description="Basic residues" evidence="4">
    <location>
        <begin position="52"/>
        <end position="66"/>
    </location>
</feature>
<feature type="compositionally biased region" description="Basic and acidic residues" evidence="4">
    <location>
        <begin position="67"/>
        <end position="78"/>
    </location>
</feature>
<dbReference type="SUPFAM" id="SSF53955">
    <property type="entry name" value="Lysozyme-like"/>
    <property type="match status" value="1"/>
</dbReference>
<dbReference type="InterPro" id="IPR023346">
    <property type="entry name" value="Lysozyme-like_dom_sf"/>
</dbReference>
<evidence type="ECO:0000256" key="5">
    <source>
        <dbReference type="SAM" id="SignalP"/>
    </source>
</evidence>
<dbReference type="Pfam" id="PF01464">
    <property type="entry name" value="SLT"/>
    <property type="match status" value="1"/>
</dbReference>
<evidence type="ECO:0000313" key="7">
    <source>
        <dbReference type="EMBL" id="GLR88121.1"/>
    </source>
</evidence>